<comment type="caution">
    <text evidence="1">The sequence shown here is derived from an EMBL/GenBank/DDBJ whole genome shotgun (WGS) entry which is preliminary data.</text>
</comment>
<dbReference type="EMBL" id="JAPDRQ010000100">
    <property type="protein sequence ID" value="KAJ9655288.1"/>
    <property type="molecule type" value="Genomic_DNA"/>
</dbReference>
<keyword evidence="2" id="KW-1185">Reference proteome</keyword>
<evidence type="ECO:0000313" key="1">
    <source>
        <dbReference type="EMBL" id="KAJ9655288.1"/>
    </source>
</evidence>
<evidence type="ECO:0000313" key="2">
    <source>
        <dbReference type="Proteomes" id="UP001172386"/>
    </source>
</evidence>
<protein>
    <submittedName>
        <fullName evidence="1">Uncharacterized protein</fullName>
    </submittedName>
</protein>
<gene>
    <name evidence="1" type="ORF">H2198_005817</name>
</gene>
<name>A0ACC3A4L9_9EURO</name>
<accession>A0ACC3A4L9</accession>
<reference evidence="1" key="1">
    <citation type="submission" date="2022-10" db="EMBL/GenBank/DDBJ databases">
        <title>Culturing micro-colonial fungi from biological soil crusts in the Mojave desert and describing Neophaeococcomyces mojavensis, and introducing the new genera and species Taxawa tesnikishii.</title>
        <authorList>
            <person name="Kurbessoian T."/>
            <person name="Stajich J.E."/>
        </authorList>
    </citation>
    <scope>NUCLEOTIDE SEQUENCE</scope>
    <source>
        <strain evidence="1">JES_112</strain>
    </source>
</reference>
<sequence>MNSTVNATIKAAVNSTWYPLKDWNNFEPFRIDALGLVTLLGAPEVNNNVGKLVRSKYLEYLPLLGAYIIANDEFTDKQPGFQLYNINKSIYTPDIAGWFTRWLMAQDIRTAASCVDWNVESVEHGFGLEIFISGLIGIILNGGFIVLTVLMGDWWGFSNAMSMTASIVARTYLVSRNRRWLDKAIENAIKRDDPRALRPIKDKSKTRIIDQDSIAGLKWDRLIVVLSDARAVIVRVPACLVVDCFVFNPKPPNATNETKRAKSLPPRQKQEDKKPVSDPPQIKLYRFVRGVAWLAFGAHAITIGMSKLVSQIVTVLIIVFPTILLTMGFGSDDMRVGSRLRANIFDFPHVSEAAQKRVDMYAFLNLTKDQEDSLRRWGLAPHETNKAWWDDYEERKKRYNEDEIGRPKPLIDMVTFEERKNALVSRSKAATQQPQKTGSVAMSCHTSHSTT</sequence>
<organism evidence="1 2">
    <name type="scientific">Neophaeococcomyces mojaviensis</name>
    <dbReference type="NCBI Taxonomy" id="3383035"/>
    <lineage>
        <taxon>Eukaryota</taxon>
        <taxon>Fungi</taxon>
        <taxon>Dikarya</taxon>
        <taxon>Ascomycota</taxon>
        <taxon>Pezizomycotina</taxon>
        <taxon>Eurotiomycetes</taxon>
        <taxon>Chaetothyriomycetidae</taxon>
        <taxon>Chaetothyriales</taxon>
        <taxon>Chaetothyriales incertae sedis</taxon>
        <taxon>Neophaeococcomyces</taxon>
    </lineage>
</organism>
<dbReference type="Proteomes" id="UP001172386">
    <property type="component" value="Unassembled WGS sequence"/>
</dbReference>
<proteinExistence type="predicted"/>